<name>A0A963Z1D6_9PROT</name>
<evidence type="ECO:0000313" key="9">
    <source>
        <dbReference type="EMBL" id="MCB8880930.1"/>
    </source>
</evidence>
<evidence type="ECO:0000313" key="10">
    <source>
        <dbReference type="Proteomes" id="UP000721844"/>
    </source>
</evidence>
<evidence type="ECO:0000256" key="3">
    <source>
        <dbReference type="ARBA" id="ARBA00036882"/>
    </source>
</evidence>
<evidence type="ECO:0000259" key="8">
    <source>
        <dbReference type="SMART" id="SM00363"/>
    </source>
</evidence>
<dbReference type="Proteomes" id="UP000721844">
    <property type="component" value="Unassembled WGS sequence"/>
</dbReference>
<feature type="active site" evidence="4">
    <location>
        <position position="145"/>
    </location>
</feature>
<dbReference type="SUPFAM" id="SSF55174">
    <property type="entry name" value="Alpha-L RNA-binding motif"/>
    <property type="match status" value="1"/>
</dbReference>
<dbReference type="CDD" id="cd00165">
    <property type="entry name" value="S4"/>
    <property type="match status" value="1"/>
</dbReference>
<dbReference type="InterPro" id="IPR006145">
    <property type="entry name" value="PsdUridine_synth_RsuA/RluA"/>
</dbReference>
<dbReference type="Pfam" id="PF00849">
    <property type="entry name" value="PseudoU_synth_2"/>
    <property type="match status" value="1"/>
</dbReference>
<dbReference type="Gene3D" id="3.10.290.10">
    <property type="entry name" value="RNA-binding S4 domain"/>
    <property type="match status" value="1"/>
</dbReference>
<dbReference type="AlphaFoldDB" id="A0A963Z1D6"/>
<sequence length="328" mass="35987">MSGVEDRVVSDDEADIRLDRWFRRHFPGLTQGAIEKLCRTGQIRVAGKRVEASTRLQPGQGVRIPPPVQAAADQDAPRPMPVADARQVKEMERMVLYRDDEVILVNKPPGLATQGGPGITKHLDGMLDGLRYGGTHRPRLVHRLDRDTSGILLLARSPGIAAKLAAAFRTRKVEKTYWAVVLGLPVPMEGRIDQALTRVQGIGGARSAIAHPKDPDAQKAVTEYETLDHAGRKFSWLGLYPHTGRTHQLRVHCAAIGHSILGDIPYGGESDMETMLGRLHLHARKLHFPHPAGGTLTVSAPLTAHMEETFKQLGFVNPAPEPPRRVKG</sequence>
<dbReference type="Pfam" id="PF01479">
    <property type="entry name" value="S4"/>
    <property type="match status" value="1"/>
</dbReference>
<dbReference type="GO" id="GO:0003723">
    <property type="term" value="F:RNA binding"/>
    <property type="evidence" value="ECO:0007669"/>
    <property type="project" value="UniProtKB-KW"/>
</dbReference>
<dbReference type="InterPro" id="IPR036986">
    <property type="entry name" value="S4_RNA-bd_sf"/>
</dbReference>
<dbReference type="Gene3D" id="3.30.2350.10">
    <property type="entry name" value="Pseudouridine synthase"/>
    <property type="match status" value="1"/>
</dbReference>
<dbReference type="PANTHER" id="PTHR21600">
    <property type="entry name" value="MITOCHONDRIAL RNA PSEUDOURIDINE SYNTHASE"/>
    <property type="match status" value="1"/>
</dbReference>
<feature type="domain" description="RNA-binding S4" evidence="8">
    <location>
        <begin position="16"/>
        <end position="73"/>
    </location>
</feature>
<evidence type="ECO:0000256" key="5">
    <source>
        <dbReference type="PROSITE-ProRule" id="PRU00182"/>
    </source>
</evidence>
<keyword evidence="2 6" id="KW-0413">Isomerase</keyword>
<keyword evidence="10" id="KW-1185">Reference proteome</keyword>
<comment type="similarity">
    <text evidence="1 6">Belongs to the pseudouridine synthase RluA family.</text>
</comment>
<organism evidence="9 10">
    <name type="scientific">Acidisoma cellulosilyticum</name>
    <dbReference type="NCBI Taxonomy" id="2802395"/>
    <lineage>
        <taxon>Bacteria</taxon>
        <taxon>Pseudomonadati</taxon>
        <taxon>Pseudomonadota</taxon>
        <taxon>Alphaproteobacteria</taxon>
        <taxon>Acetobacterales</taxon>
        <taxon>Acidocellaceae</taxon>
        <taxon>Acidisoma</taxon>
    </lineage>
</organism>
<evidence type="ECO:0000256" key="4">
    <source>
        <dbReference type="PIRSR" id="PIRSR606225-1"/>
    </source>
</evidence>
<feature type="region of interest" description="Disordered" evidence="7">
    <location>
        <begin position="58"/>
        <end position="81"/>
    </location>
</feature>
<accession>A0A963Z1D6</accession>
<comment type="catalytic activity">
    <reaction evidence="6">
        <text>a uridine in RNA = a pseudouridine in RNA</text>
        <dbReference type="Rhea" id="RHEA:48348"/>
        <dbReference type="Rhea" id="RHEA-COMP:12068"/>
        <dbReference type="Rhea" id="RHEA-COMP:12069"/>
        <dbReference type="ChEBI" id="CHEBI:65314"/>
        <dbReference type="ChEBI" id="CHEBI:65315"/>
    </reaction>
</comment>
<dbReference type="EMBL" id="JAESVA010000003">
    <property type="protein sequence ID" value="MCB8880930.1"/>
    <property type="molecule type" value="Genomic_DNA"/>
</dbReference>
<dbReference type="GO" id="GO:0160140">
    <property type="term" value="F:23S rRNA pseudouridine(1911/1915/1917) synthase activity"/>
    <property type="evidence" value="ECO:0007669"/>
    <property type="project" value="UniProtKB-EC"/>
</dbReference>
<dbReference type="RefSeq" id="WP_227307578.1">
    <property type="nucleotide sequence ID" value="NZ_JAESVA010000003.1"/>
</dbReference>
<dbReference type="SMART" id="SM00363">
    <property type="entry name" value="S4"/>
    <property type="match status" value="1"/>
</dbReference>
<comment type="caution">
    <text evidence="9">The sequence shown here is derived from an EMBL/GenBank/DDBJ whole genome shotgun (WGS) entry which is preliminary data.</text>
</comment>
<evidence type="ECO:0000256" key="1">
    <source>
        <dbReference type="ARBA" id="ARBA00010876"/>
    </source>
</evidence>
<proteinExistence type="inferred from homology"/>
<gene>
    <name evidence="9" type="ORF">ACELLULO517_11850</name>
</gene>
<dbReference type="CDD" id="cd02869">
    <property type="entry name" value="PseudoU_synth_RluA_like"/>
    <property type="match status" value="1"/>
</dbReference>
<dbReference type="NCBIfam" id="TIGR00005">
    <property type="entry name" value="rluA_subfam"/>
    <property type="match status" value="1"/>
</dbReference>
<protein>
    <recommendedName>
        <fullName evidence="6">Pseudouridine synthase</fullName>
        <ecNumber evidence="6">5.4.99.-</ecNumber>
    </recommendedName>
</protein>
<dbReference type="EC" id="5.4.99.-" evidence="6"/>
<dbReference type="InterPro" id="IPR050188">
    <property type="entry name" value="RluA_PseudoU_synthase"/>
</dbReference>
<keyword evidence="5" id="KW-0694">RNA-binding</keyword>
<dbReference type="GO" id="GO:0000455">
    <property type="term" value="P:enzyme-directed rRNA pseudouridine synthesis"/>
    <property type="evidence" value="ECO:0007669"/>
    <property type="project" value="UniProtKB-ARBA"/>
</dbReference>
<comment type="function">
    <text evidence="6">Responsible for synthesis of pseudouridine from uracil.</text>
</comment>
<dbReference type="InterPro" id="IPR020103">
    <property type="entry name" value="PsdUridine_synth_cat_dom_sf"/>
</dbReference>
<reference evidence="9 10" key="1">
    <citation type="journal article" date="2021" name="Microorganisms">
        <title>Acidisoma silvae sp. nov. and Acidisomacellulosilytica sp. nov., Two Acidophilic Bacteria Isolated from Decaying Wood, Hydrolyzing Cellulose and Producing Poly-3-hydroxybutyrate.</title>
        <authorList>
            <person name="Mieszkin S."/>
            <person name="Pouder E."/>
            <person name="Uroz S."/>
            <person name="Simon-Colin C."/>
            <person name="Alain K."/>
        </authorList>
    </citation>
    <scope>NUCLEOTIDE SEQUENCE [LARGE SCALE GENOMIC DNA]</scope>
    <source>
        <strain evidence="9 10">HW T5.17</strain>
    </source>
</reference>
<dbReference type="InterPro" id="IPR006225">
    <property type="entry name" value="PsdUridine_synth_RluC/D"/>
</dbReference>
<evidence type="ECO:0000256" key="2">
    <source>
        <dbReference type="ARBA" id="ARBA00023235"/>
    </source>
</evidence>
<dbReference type="PANTHER" id="PTHR21600:SF44">
    <property type="entry name" value="RIBOSOMAL LARGE SUBUNIT PSEUDOURIDINE SYNTHASE D"/>
    <property type="match status" value="1"/>
</dbReference>
<dbReference type="InterPro" id="IPR006224">
    <property type="entry name" value="PsdUridine_synth_RluA-like_CS"/>
</dbReference>
<dbReference type="InterPro" id="IPR002942">
    <property type="entry name" value="S4_RNA-bd"/>
</dbReference>
<dbReference type="PROSITE" id="PS01129">
    <property type="entry name" value="PSI_RLU"/>
    <property type="match status" value="1"/>
</dbReference>
<dbReference type="PROSITE" id="PS50889">
    <property type="entry name" value="S4"/>
    <property type="match status" value="1"/>
</dbReference>
<dbReference type="SUPFAM" id="SSF55120">
    <property type="entry name" value="Pseudouridine synthase"/>
    <property type="match status" value="1"/>
</dbReference>
<comment type="catalytic activity">
    <reaction evidence="3">
        <text>uridine(1911/1915/1917) in 23S rRNA = pseudouridine(1911/1915/1917) in 23S rRNA</text>
        <dbReference type="Rhea" id="RHEA:42524"/>
        <dbReference type="Rhea" id="RHEA-COMP:10097"/>
        <dbReference type="Rhea" id="RHEA-COMP:10098"/>
        <dbReference type="ChEBI" id="CHEBI:65314"/>
        <dbReference type="ChEBI" id="CHEBI:65315"/>
        <dbReference type="EC" id="5.4.99.23"/>
    </reaction>
</comment>
<evidence type="ECO:0000256" key="6">
    <source>
        <dbReference type="RuleBase" id="RU362028"/>
    </source>
</evidence>
<evidence type="ECO:0000256" key="7">
    <source>
        <dbReference type="SAM" id="MobiDB-lite"/>
    </source>
</evidence>